<dbReference type="PROSITE" id="PS51007">
    <property type="entry name" value="CYTC"/>
    <property type="match status" value="1"/>
</dbReference>
<dbReference type="InterPro" id="IPR011041">
    <property type="entry name" value="Quinoprot_gluc/sorb_DH_b-prop"/>
</dbReference>
<feature type="signal peptide" evidence="5">
    <location>
        <begin position="1"/>
        <end position="26"/>
    </location>
</feature>
<evidence type="ECO:0000256" key="2">
    <source>
        <dbReference type="ARBA" id="ARBA00022723"/>
    </source>
</evidence>
<keyword evidence="8" id="KW-1185">Reference proteome</keyword>
<dbReference type="Gene3D" id="1.10.760.10">
    <property type="entry name" value="Cytochrome c-like domain"/>
    <property type="match status" value="1"/>
</dbReference>
<reference evidence="7 8" key="1">
    <citation type="submission" date="2019-05" db="EMBL/GenBank/DDBJ databases">
        <authorList>
            <person name="Zhang J.-Y."/>
            <person name="Feg X."/>
            <person name="Du Z.-J."/>
        </authorList>
    </citation>
    <scope>NUCLEOTIDE SEQUENCE [LARGE SCALE GENOMIC DNA]</scope>
    <source>
        <strain evidence="7 8">RZ26</strain>
    </source>
</reference>
<dbReference type="AlphaFoldDB" id="A0A5S3PSY9"/>
<feature type="domain" description="Cytochrome c" evidence="6">
    <location>
        <begin position="47"/>
        <end position="138"/>
    </location>
</feature>
<dbReference type="Proteomes" id="UP000310314">
    <property type="component" value="Unassembled WGS sequence"/>
</dbReference>
<dbReference type="SUPFAM" id="SSF50952">
    <property type="entry name" value="Soluble quinoprotein glucose dehydrogenase"/>
    <property type="match status" value="1"/>
</dbReference>
<keyword evidence="2 4" id="KW-0479">Metal-binding</keyword>
<dbReference type="GO" id="GO:0020037">
    <property type="term" value="F:heme binding"/>
    <property type="evidence" value="ECO:0007669"/>
    <property type="project" value="InterPro"/>
</dbReference>
<evidence type="ECO:0000259" key="6">
    <source>
        <dbReference type="PROSITE" id="PS51007"/>
    </source>
</evidence>
<evidence type="ECO:0000256" key="5">
    <source>
        <dbReference type="SAM" id="SignalP"/>
    </source>
</evidence>
<evidence type="ECO:0000313" key="8">
    <source>
        <dbReference type="Proteomes" id="UP000310314"/>
    </source>
</evidence>
<sequence>MLYLHKKLLRGLFQLLLVICFTSCNSTDKKNREQNEAKVDTYDTAELTIQRGMVLFNQHCASCHNFSENVIGPNLAGVTSEVSKEWLIDFIKNPKKSIESGDKRAVELYAKYKSYMPSFEVIRGKDLEDLLGFIHKFSEAEKRNVNNRPGGILNPIPEKIPDSDLTLIIEELLTVPSSSETAPKARINKLSALKTKEGERLFIADLRGKLYEVVGSEVNTFLDLKVEIENFIDNPGWGTGLGSFDFHPEFHSNGLLYTTHTEPSRIATADFELHDTISSKLQWVLTEWKMDEPSALYFSGKKREVLRVDMVTAAHGFQELTFNPLAKKGEPDYGLLYLGIGDGVAALRGYPFLCDNPGSIWGSVIRIDPTGKDSRNGKYGIPKDNPFVSDPDKLEEIWSYGFRNPHRISWDEADSGTIFVTNIGQHSLEEVNLLKKGANYGWPNREGTFLYDVNANTEIVYPLPKDDGEFSYPIIQYDHDEGNAISGGFTYNGSEIPLLKGKYIFGDIPRGTLFFSELSDISEGEQAEIYKLGLELNGRVTSFSEMEKGQRVDLRFGRNSSGELFIFTKSNGKVYEVVGCKNMSVSL</sequence>
<dbReference type="InterPro" id="IPR036909">
    <property type="entry name" value="Cyt_c-like_dom_sf"/>
</dbReference>
<gene>
    <name evidence="7" type="ORF">FEE95_01150</name>
</gene>
<dbReference type="Pfam" id="PF07995">
    <property type="entry name" value="GSDH"/>
    <property type="match status" value="1"/>
</dbReference>
<comment type="caution">
    <text evidence="7">The sequence shown here is derived from an EMBL/GenBank/DDBJ whole genome shotgun (WGS) entry which is preliminary data.</text>
</comment>
<evidence type="ECO:0000256" key="1">
    <source>
        <dbReference type="ARBA" id="ARBA00022617"/>
    </source>
</evidence>
<dbReference type="RefSeq" id="WP_138656002.1">
    <property type="nucleotide sequence ID" value="NZ_VATY01000001.1"/>
</dbReference>
<dbReference type="OrthoDB" id="9770043at2"/>
<feature type="chain" id="PRO_5024322962" evidence="5">
    <location>
        <begin position="27"/>
        <end position="587"/>
    </location>
</feature>
<evidence type="ECO:0000256" key="3">
    <source>
        <dbReference type="ARBA" id="ARBA00023004"/>
    </source>
</evidence>
<dbReference type="GO" id="GO:0009055">
    <property type="term" value="F:electron transfer activity"/>
    <property type="evidence" value="ECO:0007669"/>
    <property type="project" value="InterPro"/>
</dbReference>
<keyword evidence="3 4" id="KW-0408">Iron</keyword>
<keyword evidence="1 4" id="KW-0349">Heme</keyword>
<dbReference type="Pfam" id="PF00034">
    <property type="entry name" value="Cytochrom_C"/>
    <property type="match status" value="1"/>
</dbReference>
<accession>A0A5S3PSY9</accession>
<dbReference type="EMBL" id="VATY01000001">
    <property type="protein sequence ID" value="TMM58063.1"/>
    <property type="molecule type" value="Genomic_DNA"/>
</dbReference>
<dbReference type="PANTHER" id="PTHR19328">
    <property type="entry name" value="HEDGEHOG-INTERACTING PROTEIN"/>
    <property type="match status" value="1"/>
</dbReference>
<dbReference type="GO" id="GO:0046872">
    <property type="term" value="F:metal ion binding"/>
    <property type="evidence" value="ECO:0007669"/>
    <property type="project" value="UniProtKB-KW"/>
</dbReference>
<evidence type="ECO:0000313" key="7">
    <source>
        <dbReference type="EMBL" id="TMM58063.1"/>
    </source>
</evidence>
<dbReference type="PANTHER" id="PTHR19328:SF75">
    <property type="entry name" value="ALDOSE SUGAR DEHYDROGENASE YLII"/>
    <property type="match status" value="1"/>
</dbReference>
<keyword evidence="5" id="KW-0732">Signal</keyword>
<evidence type="ECO:0000256" key="4">
    <source>
        <dbReference type="PROSITE-ProRule" id="PRU00433"/>
    </source>
</evidence>
<protein>
    <submittedName>
        <fullName evidence="7">C-type cytochrome</fullName>
    </submittedName>
</protein>
<proteinExistence type="predicted"/>
<organism evidence="7 8">
    <name type="scientific">Maribacter algarum</name>
    <name type="common">ex Zhang et al. 2020</name>
    <dbReference type="NCBI Taxonomy" id="2578118"/>
    <lineage>
        <taxon>Bacteria</taxon>
        <taxon>Pseudomonadati</taxon>
        <taxon>Bacteroidota</taxon>
        <taxon>Flavobacteriia</taxon>
        <taxon>Flavobacteriales</taxon>
        <taxon>Flavobacteriaceae</taxon>
        <taxon>Maribacter</taxon>
    </lineage>
</organism>
<dbReference type="Gene3D" id="2.120.10.30">
    <property type="entry name" value="TolB, C-terminal domain"/>
    <property type="match status" value="1"/>
</dbReference>
<name>A0A5S3PSY9_9FLAO</name>
<dbReference type="InterPro" id="IPR012938">
    <property type="entry name" value="Glc/Sorbosone_DH"/>
</dbReference>
<dbReference type="SUPFAM" id="SSF46626">
    <property type="entry name" value="Cytochrome c"/>
    <property type="match status" value="1"/>
</dbReference>
<dbReference type="InterPro" id="IPR011042">
    <property type="entry name" value="6-blade_b-propeller_TolB-like"/>
</dbReference>
<dbReference type="InterPro" id="IPR009056">
    <property type="entry name" value="Cyt_c-like_dom"/>
</dbReference>